<keyword evidence="7" id="KW-1185">Reference proteome</keyword>
<dbReference type="SUPFAM" id="SSF46689">
    <property type="entry name" value="Homeodomain-like"/>
    <property type="match status" value="1"/>
</dbReference>
<evidence type="ECO:0000259" key="5">
    <source>
        <dbReference type="PROSITE" id="PS50977"/>
    </source>
</evidence>
<dbReference type="PANTHER" id="PTHR30055">
    <property type="entry name" value="HTH-TYPE TRANSCRIPTIONAL REGULATOR RUTR"/>
    <property type="match status" value="1"/>
</dbReference>
<evidence type="ECO:0000313" key="6">
    <source>
        <dbReference type="EMBL" id="OZI38536.1"/>
    </source>
</evidence>
<sequence>MPAPRASILAEAARLFAESGYENSAMADVAARLGMSKAAIYHYFRTKQDIYDAIIIETLSTLGQAVADAVAAAEGPAARLRAFMLAHARHLEAHHAKFVAMLIGYSGMSPVYREDAARLRDDYEHLLRGLIADGVAQGVFRGIDPAGTGRAILSMLNWMARWYKPGQGQSAESVAEGYYDLLLGGLRQTPAAAGEAPPPAHP</sequence>
<dbReference type="Pfam" id="PF00440">
    <property type="entry name" value="TetR_N"/>
    <property type="match status" value="1"/>
</dbReference>
<evidence type="ECO:0000256" key="3">
    <source>
        <dbReference type="ARBA" id="ARBA00023163"/>
    </source>
</evidence>
<dbReference type="PANTHER" id="PTHR30055:SF240">
    <property type="entry name" value="HTH-TYPE TRANSCRIPTIONAL REGULATOR ACRR"/>
    <property type="match status" value="1"/>
</dbReference>
<dbReference type="Proteomes" id="UP000216020">
    <property type="component" value="Unassembled WGS sequence"/>
</dbReference>
<feature type="DNA-binding region" description="H-T-H motif" evidence="4">
    <location>
        <begin position="25"/>
        <end position="44"/>
    </location>
</feature>
<evidence type="ECO:0000313" key="7">
    <source>
        <dbReference type="Proteomes" id="UP000216020"/>
    </source>
</evidence>
<gene>
    <name evidence="6" type="ORF">CAL29_00980</name>
</gene>
<keyword evidence="2 4" id="KW-0238">DNA-binding</keyword>
<dbReference type="Gene3D" id="1.10.10.60">
    <property type="entry name" value="Homeodomain-like"/>
    <property type="match status" value="1"/>
</dbReference>
<keyword evidence="3" id="KW-0804">Transcription</keyword>
<dbReference type="Pfam" id="PF17932">
    <property type="entry name" value="TetR_C_24"/>
    <property type="match status" value="1"/>
</dbReference>
<evidence type="ECO:0000256" key="2">
    <source>
        <dbReference type="ARBA" id="ARBA00023125"/>
    </source>
</evidence>
<accession>A0A261SM96</accession>
<dbReference type="PRINTS" id="PR00455">
    <property type="entry name" value="HTHTETR"/>
</dbReference>
<name>A0A261SM96_9BORD</name>
<dbReference type="InterPro" id="IPR001647">
    <property type="entry name" value="HTH_TetR"/>
</dbReference>
<dbReference type="Gene3D" id="1.10.357.10">
    <property type="entry name" value="Tetracycline Repressor, domain 2"/>
    <property type="match status" value="1"/>
</dbReference>
<comment type="caution">
    <text evidence="6">The sequence shown here is derived from an EMBL/GenBank/DDBJ whole genome shotgun (WGS) entry which is preliminary data.</text>
</comment>
<proteinExistence type="predicted"/>
<feature type="domain" description="HTH tetR-type" evidence="5">
    <location>
        <begin position="2"/>
        <end position="62"/>
    </location>
</feature>
<dbReference type="GO" id="GO:0000976">
    <property type="term" value="F:transcription cis-regulatory region binding"/>
    <property type="evidence" value="ECO:0007669"/>
    <property type="project" value="TreeGrafter"/>
</dbReference>
<reference evidence="7" key="1">
    <citation type="submission" date="2017-05" db="EMBL/GenBank/DDBJ databases">
        <title>Complete and WGS of Bordetella genogroups.</title>
        <authorList>
            <person name="Spilker T."/>
            <person name="Lipuma J."/>
        </authorList>
    </citation>
    <scope>NUCLEOTIDE SEQUENCE [LARGE SCALE GENOMIC DNA]</scope>
    <source>
        <strain evidence="7">AU16122</strain>
    </source>
</reference>
<dbReference type="InterPro" id="IPR009057">
    <property type="entry name" value="Homeodomain-like_sf"/>
</dbReference>
<dbReference type="SUPFAM" id="SSF48498">
    <property type="entry name" value="Tetracyclin repressor-like, C-terminal domain"/>
    <property type="match status" value="1"/>
</dbReference>
<evidence type="ECO:0000256" key="4">
    <source>
        <dbReference type="PROSITE-ProRule" id="PRU00335"/>
    </source>
</evidence>
<dbReference type="InterPro" id="IPR041490">
    <property type="entry name" value="KstR2_TetR_C"/>
</dbReference>
<keyword evidence="1" id="KW-0805">Transcription regulation</keyword>
<dbReference type="GO" id="GO:0003700">
    <property type="term" value="F:DNA-binding transcription factor activity"/>
    <property type="evidence" value="ECO:0007669"/>
    <property type="project" value="TreeGrafter"/>
</dbReference>
<dbReference type="EMBL" id="NEVM01000001">
    <property type="protein sequence ID" value="OZI38536.1"/>
    <property type="molecule type" value="Genomic_DNA"/>
</dbReference>
<organism evidence="6 7">
    <name type="scientific">Bordetella genomosp. 10</name>
    <dbReference type="NCBI Taxonomy" id="1416804"/>
    <lineage>
        <taxon>Bacteria</taxon>
        <taxon>Pseudomonadati</taxon>
        <taxon>Pseudomonadota</taxon>
        <taxon>Betaproteobacteria</taxon>
        <taxon>Burkholderiales</taxon>
        <taxon>Alcaligenaceae</taxon>
        <taxon>Bordetella</taxon>
    </lineage>
</organism>
<dbReference type="PROSITE" id="PS50977">
    <property type="entry name" value="HTH_TETR_2"/>
    <property type="match status" value="1"/>
</dbReference>
<dbReference type="AlphaFoldDB" id="A0A261SM96"/>
<dbReference type="InterPro" id="IPR036271">
    <property type="entry name" value="Tet_transcr_reg_TetR-rel_C_sf"/>
</dbReference>
<evidence type="ECO:0000256" key="1">
    <source>
        <dbReference type="ARBA" id="ARBA00023015"/>
    </source>
</evidence>
<dbReference type="InterPro" id="IPR050109">
    <property type="entry name" value="HTH-type_TetR-like_transc_reg"/>
</dbReference>
<protein>
    <submittedName>
        <fullName evidence="6">TetR family transcriptional regulator</fullName>
    </submittedName>
</protein>